<evidence type="ECO:0000256" key="1">
    <source>
        <dbReference type="SAM" id="Phobius"/>
    </source>
</evidence>
<feature type="transmembrane region" description="Helical" evidence="1">
    <location>
        <begin position="84"/>
        <end position="108"/>
    </location>
</feature>
<proteinExistence type="predicted"/>
<dbReference type="RefSeq" id="WP_277417168.1">
    <property type="nucleotide sequence ID" value="NZ_CP119083.1"/>
</dbReference>
<sequence length="114" mass="12554">MTAEVFNVAAEEGRIGNAVESATARSITADIWLRVAMVVVVCGIFIWLNWRVIDFVQQALQLDLERMQATPPLPPEHRLVTSNVVMALIGATVVQTGIGFIAITSYLFPKRLNT</sequence>
<dbReference type="EMBL" id="CP119083">
    <property type="protein sequence ID" value="WEF34492.1"/>
    <property type="molecule type" value="Genomic_DNA"/>
</dbReference>
<gene>
    <name evidence="2" type="ORF">PX653_06920</name>
</gene>
<name>A0ABY8BIJ1_9BURK</name>
<evidence type="ECO:0000313" key="3">
    <source>
        <dbReference type="Proteomes" id="UP001216510"/>
    </source>
</evidence>
<keyword evidence="1" id="KW-0472">Membrane</keyword>
<keyword evidence="1" id="KW-1133">Transmembrane helix</keyword>
<feature type="transmembrane region" description="Helical" evidence="1">
    <location>
        <begin position="31"/>
        <end position="50"/>
    </location>
</feature>
<accession>A0ABY8BIJ1</accession>
<dbReference type="Proteomes" id="UP001216510">
    <property type="component" value="Chromosome"/>
</dbReference>
<keyword evidence="1" id="KW-0812">Transmembrane</keyword>
<evidence type="ECO:0000313" key="2">
    <source>
        <dbReference type="EMBL" id="WEF34492.1"/>
    </source>
</evidence>
<organism evidence="2 3">
    <name type="scientific">Pseudoduganella chitinolytica</name>
    <dbReference type="NCBI Taxonomy" id="34070"/>
    <lineage>
        <taxon>Bacteria</taxon>
        <taxon>Pseudomonadati</taxon>
        <taxon>Pseudomonadota</taxon>
        <taxon>Betaproteobacteria</taxon>
        <taxon>Burkholderiales</taxon>
        <taxon>Oxalobacteraceae</taxon>
        <taxon>Telluria group</taxon>
        <taxon>Pseudoduganella</taxon>
    </lineage>
</organism>
<protein>
    <submittedName>
        <fullName evidence="2">Uncharacterized protein</fullName>
    </submittedName>
</protein>
<reference evidence="2 3" key="1">
    <citation type="submission" date="2023-02" db="EMBL/GenBank/DDBJ databases">
        <title>Gemone sequence of Telluria chitinolytica ACM 3522T.</title>
        <authorList>
            <person name="Frediansyah A."/>
            <person name="Miess H."/>
            <person name="Gross H."/>
        </authorList>
    </citation>
    <scope>NUCLEOTIDE SEQUENCE [LARGE SCALE GENOMIC DNA]</scope>
    <source>
        <strain evidence="2 3">ACM 3522</strain>
    </source>
</reference>
<keyword evidence="3" id="KW-1185">Reference proteome</keyword>